<dbReference type="InterPro" id="IPR000608">
    <property type="entry name" value="UBC"/>
</dbReference>
<dbReference type="AlphaFoldDB" id="A0A6F9DWV5"/>
<name>A0A6F9DWV5_9ASCI</name>
<feature type="domain" description="UBC core" evidence="2">
    <location>
        <begin position="13"/>
        <end position="144"/>
    </location>
</feature>
<accession>A0A6F9DWV5</accession>
<dbReference type="EMBL" id="LR791594">
    <property type="protein sequence ID" value="CAB3267456.1"/>
    <property type="molecule type" value="mRNA"/>
</dbReference>
<dbReference type="InterPro" id="IPR016135">
    <property type="entry name" value="UBQ-conjugating_enzyme/RWD"/>
</dbReference>
<evidence type="ECO:0000259" key="2">
    <source>
        <dbReference type="PROSITE" id="PS50127"/>
    </source>
</evidence>
<gene>
    <name evidence="3" type="primary">Ube2v2</name>
</gene>
<dbReference type="SMART" id="SM00212">
    <property type="entry name" value="UBCc"/>
    <property type="match status" value="1"/>
</dbReference>
<keyword evidence="1" id="KW-0833">Ubl conjugation pathway</keyword>
<dbReference type="FunFam" id="3.10.110.10:FF:000026">
    <property type="entry name" value="Ubiquitin-conjugating enzyme E2 variant"/>
    <property type="match status" value="1"/>
</dbReference>
<dbReference type="CDD" id="cd23807">
    <property type="entry name" value="UEV_UBE2V"/>
    <property type="match status" value="1"/>
</dbReference>
<evidence type="ECO:0000256" key="1">
    <source>
        <dbReference type="ARBA" id="ARBA00022786"/>
    </source>
</evidence>
<sequence length="144" mass="16474">MLTVTMLPFFTVPRNFVLLEELECGMKGSGDGTISWGLKNENDATFTYWNCTIIGPPDTTFANRIYTLEIYCGESYPDKPPKVKFCTKINHLFVNSAGKLDDKFHALMCWSRNSSIKQLLKDIRTSMRDKKNCTLKQPPENSTY</sequence>
<reference evidence="3" key="1">
    <citation type="submission" date="2020-04" db="EMBL/GenBank/DDBJ databases">
        <authorList>
            <person name="Neveu A P."/>
        </authorList>
    </citation>
    <scope>NUCLEOTIDE SEQUENCE</scope>
    <source>
        <tissue evidence="3">Whole embryo</tissue>
    </source>
</reference>
<organism evidence="3">
    <name type="scientific">Phallusia mammillata</name>
    <dbReference type="NCBI Taxonomy" id="59560"/>
    <lineage>
        <taxon>Eukaryota</taxon>
        <taxon>Metazoa</taxon>
        <taxon>Chordata</taxon>
        <taxon>Tunicata</taxon>
        <taxon>Ascidiacea</taxon>
        <taxon>Phlebobranchia</taxon>
        <taxon>Ascidiidae</taxon>
        <taxon>Phallusia</taxon>
    </lineage>
</organism>
<proteinExistence type="evidence at transcript level"/>
<dbReference type="SUPFAM" id="SSF54495">
    <property type="entry name" value="UBC-like"/>
    <property type="match status" value="1"/>
</dbReference>
<evidence type="ECO:0000313" key="3">
    <source>
        <dbReference type="EMBL" id="CAB3267456.1"/>
    </source>
</evidence>
<dbReference type="Gene3D" id="3.10.110.10">
    <property type="entry name" value="Ubiquitin Conjugating Enzyme"/>
    <property type="match status" value="1"/>
</dbReference>
<protein>
    <submittedName>
        <fullName evidence="3">Ubiquitin-conjugating enzyme E2 variant 2-like</fullName>
    </submittedName>
</protein>
<dbReference type="PROSITE" id="PS50127">
    <property type="entry name" value="UBC_2"/>
    <property type="match status" value="1"/>
</dbReference>
<dbReference type="Pfam" id="PF00179">
    <property type="entry name" value="UQ_con"/>
    <property type="match status" value="1"/>
</dbReference>
<dbReference type="PANTHER" id="PTHR24068">
    <property type="entry name" value="UBIQUITIN-CONJUGATING ENZYME E2"/>
    <property type="match status" value="1"/>
</dbReference>